<evidence type="ECO:0000313" key="1">
    <source>
        <dbReference type="EMBL" id="GBN14745.1"/>
    </source>
</evidence>
<dbReference type="EMBL" id="BGPR01005943">
    <property type="protein sequence ID" value="GBN14745.1"/>
    <property type="molecule type" value="Genomic_DNA"/>
</dbReference>
<sequence length="116" mass="13008">MGLGGGQATHDDIYRRHKLSYEIKIVEICRVVVAGELYYCREPPSSEVAGVALSKVGAGREPARRRRDRLVHVENRTSLVIKLFLKFFVVKLINLSPGKLIKRNFKTNASIAPFGN</sequence>
<evidence type="ECO:0000313" key="2">
    <source>
        <dbReference type="Proteomes" id="UP000499080"/>
    </source>
</evidence>
<comment type="caution">
    <text evidence="1">The sequence shown here is derived from an EMBL/GenBank/DDBJ whole genome shotgun (WGS) entry which is preliminary data.</text>
</comment>
<name>A0A4Y2LIZ5_ARAVE</name>
<dbReference type="Proteomes" id="UP000499080">
    <property type="component" value="Unassembled WGS sequence"/>
</dbReference>
<accession>A0A4Y2LIZ5</accession>
<organism evidence="1 2">
    <name type="scientific">Araneus ventricosus</name>
    <name type="common">Orbweaver spider</name>
    <name type="synonym">Epeira ventricosa</name>
    <dbReference type="NCBI Taxonomy" id="182803"/>
    <lineage>
        <taxon>Eukaryota</taxon>
        <taxon>Metazoa</taxon>
        <taxon>Ecdysozoa</taxon>
        <taxon>Arthropoda</taxon>
        <taxon>Chelicerata</taxon>
        <taxon>Arachnida</taxon>
        <taxon>Araneae</taxon>
        <taxon>Araneomorphae</taxon>
        <taxon>Entelegynae</taxon>
        <taxon>Araneoidea</taxon>
        <taxon>Araneidae</taxon>
        <taxon>Araneus</taxon>
    </lineage>
</organism>
<protein>
    <submittedName>
        <fullName evidence="1">Uncharacterized protein</fullName>
    </submittedName>
</protein>
<gene>
    <name evidence="1" type="ORF">AVEN_179854_1</name>
</gene>
<reference evidence="1 2" key="1">
    <citation type="journal article" date="2019" name="Sci. Rep.">
        <title>Orb-weaving spider Araneus ventricosus genome elucidates the spidroin gene catalogue.</title>
        <authorList>
            <person name="Kono N."/>
            <person name="Nakamura H."/>
            <person name="Ohtoshi R."/>
            <person name="Moran D.A.P."/>
            <person name="Shinohara A."/>
            <person name="Yoshida Y."/>
            <person name="Fujiwara M."/>
            <person name="Mori M."/>
            <person name="Tomita M."/>
            <person name="Arakawa K."/>
        </authorList>
    </citation>
    <scope>NUCLEOTIDE SEQUENCE [LARGE SCALE GENOMIC DNA]</scope>
</reference>
<proteinExistence type="predicted"/>
<keyword evidence="2" id="KW-1185">Reference proteome</keyword>
<dbReference type="AlphaFoldDB" id="A0A4Y2LIZ5"/>